<gene>
    <name evidence="16" type="ORF">BECKH772A_GA0070896_1008314</name>
    <name evidence="17" type="ORF">BECKH772B_GA0070898_1008614</name>
    <name evidence="18" type="ORF">BECKH772C_GA0070978_1008214</name>
</gene>
<feature type="domain" description="Glycosyl hydrolase family 13 catalytic" evidence="15">
    <location>
        <begin position="32"/>
        <end position="389"/>
    </location>
</feature>
<dbReference type="GO" id="GO:0004556">
    <property type="term" value="F:alpha-amylase activity"/>
    <property type="evidence" value="ECO:0007669"/>
    <property type="project" value="UniProtKB-UniRule"/>
</dbReference>
<dbReference type="InterPro" id="IPR017853">
    <property type="entry name" value="GH"/>
</dbReference>
<evidence type="ECO:0000256" key="11">
    <source>
        <dbReference type="RuleBase" id="RU003615"/>
    </source>
</evidence>
<comment type="cofactor">
    <cofactor evidence="2">
        <name>Ca(2+)</name>
        <dbReference type="ChEBI" id="CHEBI:29108"/>
    </cofactor>
</comment>
<keyword evidence="13" id="KW-0732">Signal</keyword>
<protein>
    <recommendedName>
        <fullName evidence="5 12">Alpha-amylase</fullName>
        <ecNumber evidence="4 12">3.2.1.1</ecNumber>
    </recommendedName>
</protein>
<dbReference type="EMBL" id="CAADFG010000083">
    <property type="protein sequence ID" value="VFJ95199.1"/>
    <property type="molecule type" value="Genomic_DNA"/>
</dbReference>
<comment type="similarity">
    <text evidence="3 11">Belongs to the glycosyl hydrolase 13 family.</text>
</comment>
<evidence type="ECO:0000256" key="3">
    <source>
        <dbReference type="ARBA" id="ARBA00008061"/>
    </source>
</evidence>
<comment type="catalytic activity">
    <reaction evidence="1 12">
        <text>Endohydrolysis of (1-&gt;4)-alpha-D-glucosidic linkages in polysaccharides containing three or more (1-&gt;4)-alpha-linked D-glucose units.</text>
        <dbReference type="EC" id="3.2.1.1"/>
    </reaction>
</comment>
<evidence type="ECO:0000256" key="9">
    <source>
        <dbReference type="ARBA" id="ARBA00023277"/>
    </source>
</evidence>
<keyword evidence="10 12" id="KW-0326">Glycosidase</keyword>
<evidence type="ECO:0000256" key="13">
    <source>
        <dbReference type="SAM" id="SignalP"/>
    </source>
</evidence>
<dbReference type="PRINTS" id="PR00110">
    <property type="entry name" value="ALPHAAMYLASE"/>
</dbReference>
<dbReference type="GO" id="GO:0046872">
    <property type="term" value="F:metal ion binding"/>
    <property type="evidence" value="ECO:0007669"/>
    <property type="project" value="UniProtKB-KW"/>
</dbReference>
<evidence type="ECO:0000313" key="17">
    <source>
        <dbReference type="EMBL" id="VFJ96068.1"/>
    </source>
</evidence>
<dbReference type="SMART" id="SM00632">
    <property type="entry name" value="Aamy_C"/>
    <property type="match status" value="1"/>
</dbReference>
<dbReference type="Pfam" id="PF00128">
    <property type="entry name" value="Alpha-amylase"/>
    <property type="match status" value="1"/>
</dbReference>
<evidence type="ECO:0000313" key="16">
    <source>
        <dbReference type="EMBL" id="VFJ95199.1"/>
    </source>
</evidence>
<accession>A0A450URQ1</accession>
<dbReference type="InterPro" id="IPR013780">
    <property type="entry name" value="Glyco_hydro_b"/>
</dbReference>
<proteinExistence type="inferred from homology"/>
<dbReference type="InterPro" id="IPR006046">
    <property type="entry name" value="Alpha_amylase"/>
</dbReference>
<dbReference type="EC" id="3.2.1.1" evidence="4 12"/>
<keyword evidence="8" id="KW-0106">Calcium</keyword>
<dbReference type="Gene3D" id="2.60.40.1180">
    <property type="entry name" value="Golgi alpha-mannosidase II"/>
    <property type="match status" value="1"/>
</dbReference>
<dbReference type="SUPFAM" id="SSF51445">
    <property type="entry name" value="(Trans)glycosidases"/>
    <property type="match status" value="1"/>
</dbReference>
<keyword evidence="9 12" id="KW-0119">Carbohydrate metabolism</keyword>
<evidence type="ECO:0000259" key="14">
    <source>
        <dbReference type="SMART" id="SM00632"/>
    </source>
</evidence>
<evidence type="ECO:0000313" key="18">
    <source>
        <dbReference type="EMBL" id="VFK02140.1"/>
    </source>
</evidence>
<name>A0A450URQ1_9GAMM</name>
<dbReference type="SUPFAM" id="SSF51011">
    <property type="entry name" value="Glycosyl hydrolase domain"/>
    <property type="match status" value="1"/>
</dbReference>
<dbReference type="InterPro" id="IPR006047">
    <property type="entry name" value="GH13_cat_dom"/>
</dbReference>
<dbReference type="EMBL" id="CAADFI010000086">
    <property type="protein sequence ID" value="VFJ96068.1"/>
    <property type="molecule type" value="Genomic_DNA"/>
</dbReference>
<sequence length="488" mass="54754">MNTFTRNIGRALLASTLFAGSSGTAHADLNGAAFVHLFEWSWADIAKECEYLDKKGYAAVQVSPPQEHIQGSEWWTRYQPVSYKLVSRSGDAQAFEKMVDTCHANNVKIYVDAIINHMAEGHATEVRQGMAGTPYQRESYSGLYEGSQGHFHPFCKTDNYKDQIITQGCNLLNMPDLRTGSEEVRTKIADYLNHLISLGVDGFRIDAAKHIWTDDIENILSRLNRRQIDGQPVEVFQEVIFRNTNEAVKPEQYYKNGLVTEFRWGDAIAAKFKRGHGTIYDFQQFDASSWKFVPSHKAVVFTDNHDDQRKTPCKVMNFRIDGPKYDLANVFMLAYPYGYPKVMSSYKYADHDQGPPSNPVHSGDKPNCFGSDWECEHRFRPIANMVAFRKHTRPVSDTDYWFSAWGGQQIGFGRGNLGYVVINNSNSDLNQTIPTGMMPGTYCNIIEGDFEDSSCSGPTLKVDKSGKVLFNVPAGRAAAIHVGAKVGA</sequence>
<evidence type="ECO:0000256" key="10">
    <source>
        <dbReference type="ARBA" id="ARBA00023295"/>
    </source>
</evidence>
<evidence type="ECO:0000256" key="6">
    <source>
        <dbReference type="ARBA" id="ARBA00022723"/>
    </source>
</evidence>
<evidence type="ECO:0000256" key="5">
    <source>
        <dbReference type="ARBA" id="ARBA00017303"/>
    </source>
</evidence>
<evidence type="ECO:0000256" key="1">
    <source>
        <dbReference type="ARBA" id="ARBA00000548"/>
    </source>
</evidence>
<organism evidence="16">
    <name type="scientific">Candidatus Kentrum eta</name>
    <dbReference type="NCBI Taxonomy" id="2126337"/>
    <lineage>
        <taxon>Bacteria</taxon>
        <taxon>Pseudomonadati</taxon>
        <taxon>Pseudomonadota</taxon>
        <taxon>Gammaproteobacteria</taxon>
        <taxon>Candidatus Kentrum</taxon>
    </lineage>
</organism>
<dbReference type="SMART" id="SM00642">
    <property type="entry name" value="Aamy"/>
    <property type="match status" value="1"/>
</dbReference>
<evidence type="ECO:0000259" key="15">
    <source>
        <dbReference type="SMART" id="SM00642"/>
    </source>
</evidence>
<dbReference type="Gene3D" id="3.20.20.80">
    <property type="entry name" value="Glycosidases"/>
    <property type="match status" value="1"/>
</dbReference>
<dbReference type="CDD" id="cd11317">
    <property type="entry name" value="AmyAc_bac_euk_AmyA"/>
    <property type="match status" value="1"/>
</dbReference>
<dbReference type="PANTHER" id="PTHR43447">
    <property type="entry name" value="ALPHA-AMYLASE"/>
    <property type="match status" value="1"/>
</dbReference>
<feature type="signal peptide" evidence="13">
    <location>
        <begin position="1"/>
        <end position="27"/>
    </location>
</feature>
<reference evidence="16" key="1">
    <citation type="submission" date="2019-02" db="EMBL/GenBank/DDBJ databases">
        <authorList>
            <person name="Gruber-Vodicka R. H."/>
            <person name="Seah K. B. B."/>
        </authorList>
    </citation>
    <scope>NUCLEOTIDE SEQUENCE</scope>
    <source>
        <strain evidence="18">BECK_SA2B12</strain>
        <strain evidence="16">BECK_SA2B15</strain>
        <strain evidence="17">BECK_SA2B20</strain>
    </source>
</reference>
<dbReference type="AlphaFoldDB" id="A0A450URQ1"/>
<evidence type="ECO:0000256" key="2">
    <source>
        <dbReference type="ARBA" id="ARBA00001913"/>
    </source>
</evidence>
<keyword evidence="7 12" id="KW-0378">Hydrolase</keyword>
<feature type="domain" description="Alpha-amylase C-terminal" evidence="14">
    <location>
        <begin position="398"/>
        <end position="485"/>
    </location>
</feature>
<dbReference type="InterPro" id="IPR006048">
    <property type="entry name" value="A-amylase/branching_C"/>
</dbReference>
<feature type="chain" id="PRO_5033432572" description="Alpha-amylase" evidence="13">
    <location>
        <begin position="28"/>
        <end position="488"/>
    </location>
</feature>
<evidence type="ECO:0000256" key="4">
    <source>
        <dbReference type="ARBA" id="ARBA00012595"/>
    </source>
</evidence>
<keyword evidence="6" id="KW-0479">Metal-binding</keyword>
<evidence type="ECO:0000256" key="8">
    <source>
        <dbReference type="ARBA" id="ARBA00022837"/>
    </source>
</evidence>
<evidence type="ECO:0000256" key="7">
    <source>
        <dbReference type="ARBA" id="ARBA00022801"/>
    </source>
</evidence>
<dbReference type="EMBL" id="CAADFJ010000082">
    <property type="protein sequence ID" value="VFK02140.1"/>
    <property type="molecule type" value="Genomic_DNA"/>
</dbReference>
<dbReference type="GO" id="GO:0005975">
    <property type="term" value="P:carbohydrate metabolic process"/>
    <property type="evidence" value="ECO:0007669"/>
    <property type="project" value="InterPro"/>
</dbReference>
<evidence type="ECO:0000256" key="12">
    <source>
        <dbReference type="RuleBase" id="RU361134"/>
    </source>
</evidence>
<dbReference type="Pfam" id="PF02806">
    <property type="entry name" value="Alpha-amylase_C"/>
    <property type="match status" value="1"/>
</dbReference>
<dbReference type="InterPro" id="IPR031319">
    <property type="entry name" value="A-amylase_C"/>
</dbReference>